<evidence type="ECO:0000313" key="11">
    <source>
        <dbReference type="Proteomes" id="UP001328733"/>
    </source>
</evidence>
<keyword evidence="3" id="KW-0813">Transport</keyword>
<accession>A0AAW9QYV7</accession>
<evidence type="ECO:0000256" key="9">
    <source>
        <dbReference type="SAM" id="MobiDB-lite"/>
    </source>
</evidence>
<keyword evidence="6" id="KW-0472">Membrane</keyword>
<dbReference type="InterPro" id="IPR003423">
    <property type="entry name" value="OMP_efflux"/>
</dbReference>
<keyword evidence="7" id="KW-0998">Cell outer membrane</keyword>
<dbReference type="SUPFAM" id="SSF56954">
    <property type="entry name" value="Outer membrane efflux proteins (OEP)"/>
    <property type="match status" value="1"/>
</dbReference>
<reference evidence="10 11" key="1">
    <citation type="submission" date="2024-01" db="EMBL/GenBank/DDBJ databases">
        <title>Genomic insights into the taxonomy and metabolism of the cyanobacterium Pannus brasiliensis CCIBt3594.</title>
        <authorList>
            <person name="Machado M."/>
            <person name="Botero N.B."/>
            <person name="Andreote A.P.D."/>
            <person name="Feitosa A.M.T."/>
            <person name="Popin R."/>
            <person name="Sivonen K."/>
            <person name="Fiore M.F."/>
        </authorList>
    </citation>
    <scope>NUCLEOTIDE SEQUENCE [LARGE SCALE GENOMIC DNA]</scope>
    <source>
        <strain evidence="10 11">CCIBt3594</strain>
    </source>
</reference>
<dbReference type="EMBL" id="JBAFSM010000053">
    <property type="protein sequence ID" value="MEG3439597.1"/>
    <property type="molecule type" value="Genomic_DNA"/>
</dbReference>
<proteinExistence type="inferred from homology"/>
<feature type="compositionally biased region" description="Low complexity" evidence="9">
    <location>
        <begin position="37"/>
        <end position="50"/>
    </location>
</feature>
<feature type="coiled-coil region" evidence="8">
    <location>
        <begin position="214"/>
        <end position="241"/>
    </location>
</feature>
<keyword evidence="8" id="KW-0175">Coiled coil</keyword>
<dbReference type="InterPro" id="IPR051906">
    <property type="entry name" value="TolC-like"/>
</dbReference>
<evidence type="ECO:0000256" key="8">
    <source>
        <dbReference type="SAM" id="Coils"/>
    </source>
</evidence>
<name>A0AAW9QYV7_9CHRO</name>
<dbReference type="GO" id="GO:0009279">
    <property type="term" value="C:cell outer membrane"/>
    <property type="evidence" value="ECO:0007669"/>
    <property type="project" value="UniProtKB-SubCell"/>
</dbReference>
<evidence type="ECO:0000313" key="10">
    <source>
        <dbReference type="EMBL" id="MEG3439597.1"/>
    </source>
</evidence>
<keyword evidence="4" id="KW-1134">Transmembrane beta strand</keyword>
<protein>
    <submittedName>
        <fullName evidence="10">TolC family protein</fullName>
    </submittedName>
</protein>
<evidence type="ECO:0000256" key="1">
    <source>
        <dbReference type="ARBA" id="ARBA00004442"/>
    </source>
</evidence>
<organism evidence="10 11">
    <name type="scientific">Pannus brasiliensis CCIBt3594</name>
    <dbReference type="NCBI Taxonomy" id="1427578"/>
    <lineage>
        <taxon>Bacteria</taxon>
        <taxon>Bacillati</taxon>
        <taxon>Cyanobacteriota</taxon>
        <taxon>Cyanophyceae</taxon>
        <taxon>Oscillatoriophycideae</taxon>
        <taxon>Chroococcales</taxon>
        <taxon>Microcystaceae</taxon>
        <taxon>Pannus</taxon>
    </lineage>
</organism>
<evidence type="ECO:0000256" key="7">
    <source>
        <dbReference type="ARBA" id="ARBA00023237"/>
    </source>
</evidence>
<keyword evidence="11" id="KW-1185">Reference proteome</keyword>
<evidence type="ECO:0000256" key="5">
    <source>
        <dbReference type="ARBA" id="ARBA00022692"/>
    </source>
</evidence>
<dbReference type="PANTHER" id="PTHR30026">
    <property type="entry name" value="OUTER MEMBRANE PROTEIN TOLC"/>
    <property type="match status" value="1"/>
</dbReference>
<sequence length="540" mass="59464">MLISRHLVTSCAVLGLLVVGERVVTAQTHTAKDLLESPRVSSRPVSQVPGQPLPNGTRAPSPLPSTPSDSNPPVQPSPGVTPTESAPVPDASAPNYLNPSGNPLIFPTNPDEVNIRVVQPITLNQAIELALRNNKDIQTARTDLEIARAQLAEAQADLLPTGTAETSLTQDQSAAARRQNDLARQQGLPGNAAIDSTNFTGNVQITYGVYTGGQRAANIRRAEAEIRRRQLEVERVSEETRFNATDAYYELQRRDAQVAIAQASIEDASQSLRDAQLLEQAGLGTRFAVLQAEVDLATANQDLTRAIADQRIARRQLAQILSIGQHVELTAADEIREAGTWGLTLNDSIVLAYKNRAELEEQLLQREISEQDRQIAISDVIPKVDLVGQALFIDDLQDSAALSTGFNVGARVRWTFFDGGRAFARARQAERNIDRADTEFARRRDEIRRQVEESYYNLIANQENIRTAQLSITSATESLRLARLRFQAGVGTQTDVINSQRDLTDARSRYLQAIVDYNRSLNSLQRSISNLPNNRLFQVQ</sequence>
<evidence type="ECO:0000256" key="4">
    <source>
        <dbReference type="ARBA" id="ARBA00022452"/>
    </source>
</evidence>
<dbReference type="AlphaFoldDB" id="A0AAW9QYV7"/>
<dbReference type="RefSeq" id="WP_332867077.1">
    <property type="nucleotide sequence ID" value="NZ_JBAFSM010000053.1"/>
</dbReference>
<comment type="caution">
    <text evidence="10">The sequence shown here is derived from an EMBL/GenBank/DDBJ whole genome shotgun (WGS) entry which is preliminary data.</text>
</comment>
<dbReference type="Pfam" id="PF02321">
    <property type="entry name" value="OEP"/>
    <property type="match status" value="2"/>
</dbReference>
<dbReference type="Gene3D" id="1.20.1600.10">
    <property type="entry name" value="Outer membrane efflux proteins (OEP)"/>
    <property type="match status" value="1"/>
</dbReference>
<comment type="subcellular location">
    <subcellularLocation>
        <location evidence="1">Cell outer membrane</location>
    </subcellularLocation>
</comment>
<dbReference type="PANTHER" id="PTHR30026:SF21">
    <property type="entry name" value="SLR1270 PROTEIN"/>
    <property type="match status" value="1"/>
</dbReference>
<keyword evidence="5" id="KW-0812">Transmembrane</keyword>
<comment type="similarity">
    <text evidence="2">Belongs to the outer membrane factor (OMF) (TC 1.B.17) family.</text>
</comment>
<dbReference type="Proteomes" id="UP001328733">
    <property type="component" value="Unassembled WGS sequence"/>
</dbReference>
<dbReference type="GO" id="GO:1990281">
    <property type="term" value="C:efflux pump complex"/>
    <property type="evidence" value="ECO:0007669"/>
    <property type="project" value="TreeGrafter"/>
</dbReference>
<evidence type="ECO:0000256" key="3">
    <source>
        <dbReference type="ARBA" id="ARBA00022448"/>
    </source>
</evidence>
<dbReference type="GO" id="GO:0015288">
    <property type="term" value="F:porin activity"/>
    <property type="evidence" value="ECO:0007669"/>
    <property type="project" value="TreeGrafter"/>
</dbReference>
<evidence type="ECO:0000256" key="2">
    <source>
        <dbReference type="ARBA" id="ARBA00007613"/>
    </source>
</evidence>
<dbReference type="GO" id="GO:0015562">
    <property type="term" value="F:efflux transmembrane transporter activity"/>
    <property type="evidence" value="ECO:0007669"/>
    <property type="project" value="InterPro"/>
</dbReference>
<gene>
    <name evidence="10" type="ORF">V0288_20890</name>
</gene>
<feature type="region of interest" description="Disordered" evidence="9">
    <location>
        <begin position="35"/>
        <end position="105"/>
    </location>
</feature>
<evidence type="ECO:0000256" key="6">
    <source>
        <dbReference type="ARBA" id="ARBA00023136"/>
    </source>
</evidence>
<feature type="compositionally biased region" description="Polar residues" evidence="9">
    <location>
        <begin position="66"/>
        <end position="84"/>
    </location>
</feature>